<accession>A0AAC9AX12</accession>
<proteinExistence type="predicted"/>
<reference evidence="1 2" key="2">
    <citation type="journal article" date="2016" name="Genome Announc.">
        <title>Complete Genome Sequence of Sphingopyxis macrogoltabida Strain 203N (NBRC 111659), a Polyethylene Glycol Degrader.</title>
        <authorList>
            <person name="Ohtsubo Y."/>
            <person name="Nonoyama S."/>
            <person name="Nagata Y."/>
            <person name="Numata M."/>
            <person name="Tsuchikane K."/>
            <person name="Hosoyama A."/>
            <person name="Yamazoe A."/>
            <person name="Tsuda M."/>
            <person name="Fujita N."/>
            <person name="Kawai F."/>
        </authorList>
    </citation>
    <scope>NUCLEOTIDE SEQUENCE [LARGE SCALE GENOMIC DNA]</scope>
    <source>
        <strain evidence="1 2">203N</strain>
    </source>
</reference>
<protein>
    <submittedName>
        <fullName evidence="1">Uncharacterized protein</fullName>
    </submittedName>
</protein>
<reference evidence="2" key="1">
    <citation type="submission" date="2015-11" db="EMBL/GenBank/DDBJ databases">
        <title>Complete genome sequence of a polyethylene-glycol degrader Sphingopyxis macrogoltabida 203N (NBRC 111659).</title>
        <authorList>
            <person name="Yoshiyuki O."/>
            <person name="Shouta N."/>
            <person name="Nagata Y."/>
            <person name="Numata M."/>
            <person name="Tsuchikane K."/>
            <person name="Hosoyama A."/>
            <person name="Yamazoe A."/>
            <person name="Tsuda M."/>
            <person name="Fujita N."/>
            <person name="Kawai F."/>
        </authorList>
    </citation>
    <scope>NUCLEOTIDE SEQUENCE [LARGE SCALE GENOMIC DNA]</scope>
    <source>
        <strain evidence="2">203N</strain>
    </source>
</reference>
<evidence type="ECO:0000313" key="2">
    <source>
        <dbReference type="Proteomes" id="UP000076088"/>
    </source>
</evidence>
<gene>
    <name evidence="1" type="ORF">ATM17_20895</name>
</gene>
<sequence length="114" mass="12511">MTRISASDHIIILLRQKLERAAALKKGRKSQKSGELAGKDASSIHRVRALAQLEALGDEDIDRSLIQGLLLEEFGEALVNDPKFQQLVSRIVDLLANDDAGKALLGAARRDLRE</sequence>
<dbReference type="Proteomes" id="UP000076088">
    <property type="component" value="Chromosome"/>
</dbReference>
<organism evidence="1 2">
    <name type="scientific">Sphingopyxis macrogoltabida</name>
    <name type="common">Sphingomonas macrogoltabidus</name>
    <dbReference type="NCBI Taxonomy" id="33050"/>
    <lineage>
        <taxon>Bacteria</taxon>
        <taxon>Pseudomonadati</taxon>
        <taxon>Pseudomonadota</taxon>
        <taxon>Alphaproteobacteria</taxon>
        <taxon>Sphingomonadales</taxon>
        <taxon>Sphingomonadaceae</taxon>
        <taxon>Sphingopyxis</taxon>
    </lineage>
</organism>
<dbReference type="EMBL" id="CP013344">
    <property type="protein sequence ID" value="AMU91477.1"/>
    <property type="molecule type" value="Genomic_DNA"/>
</dbReference>
<dbReference type="AlphaFoldDB" id="A0AAC9AX12"/>
<keyword evidence="2" id="KW-1185">Reference proteome</keyword>
<evidence type="ECO:0000313" key="1">
    <source>
        <dbReference type="EMBL" id="AMU91477.1"/>
    </source>
</evidence>
<dbReference type="KEGG" id="smaz:LH19_20350"/>
<dbReference type="RefSeq" id="WP_054731526.1">
    <property type="nucleotide sequence ID" value="NZ_CP009429.1"/>
</dbReference>
<name>A0AAC9AX12_SPHMC</name>